<dbReference type="InterPro" id="IPR036390">
    <property type="entry name" value="WH_DNA-bd_sf"/>
</dbReference>
<proteinExistence type="predicted"/>
<sequence>MPKVNDYSEKLADRLVDIIRRLNLGESFTRQELAQQYKVSEKTIQRDIARLSSLNIQYTGRPRKYSLEKEQLGKFDEESFQHFSQAISTDKLLPNIKKNYLDKQMRNENLGFTVKHRYQDLKDIKEQFNKLQDCINDKTQVIFYYIHKKKTYQVEPYKLVNHNDIWYLAAKHENKIKNFLLSKIDKIQKTFIQFEVDQNLLKRIEQEESVWHKEHKVEIIIKIKAEVSQYFTRRSLLPEQKTVKQLDNGELIISTMISHKLELFPIIRYWIPNLTIISPEDWQQELEMGLREYLGK</sequence>
<keyword evidence="4" id="KW-1185">Reference proteome</keyword>
<protein>
    <recommendedName>
        <fullName evidence="5">DNA-binding transcriptional regulator YafY</fullName>
    </recommendedName>
</protein>
<dbReference type="Proteomes" id="UP001155500">
    <property type="component" value="Unassembled WGS sequence"/>
</dbReference>
<name>A0A9X4SLE0_9PAST</name>
<dbReference type="Pfam" id="PF08279">
    <property type="entry name" value="HTH_11"/>
    <property type="match status" value="1"/>
</dbReference>
<dbReference type="AlphaFoldDB" id="A0A9X4SLE0"/>
<feature type="domain" description="WYL" evidence="2">
    <location>
        <begin position="127"/>
        <end position="188"/>
    </location>
</feature>
<dbReference type="PANTHER" id="PTHR34580">
    <property type="match status" value="1"/>
</dbReference>
<evidence type="ECO:0008006" key="5">
    <source>
        <dbReference type="Google" id="ProtNLM"/>
    </source>
</evidence>
<dbReference type="Pfam" id="PF13280">
    <property type="entry name" value="WYL"/>
    <property type="match status" value="1"/>
</dbReference>
<evidence type="ECO:0000313" key="4">
    <source>
        <dbReference type="Proteomes" id="UP001155500"/>
    </source>
</evidence>
<dbReference type="Gene3D" id="1.10.10.10">
    <property type="entry name" value="Winged helix-like DNA-binding domain superfamily/Winged helix DNA-binding domain"/>
    <property type="match status" value="1"/>
</dbReference>
<organism evidence="3 4">
    <name type="scientific">Volucribacter amazonae</name>
    <dbReference type="NCBI Taxonomy" id="256731"/>
    <lineage>
        <taxon>Bacteria</taxon>
        <taxon>Pseudomonadati</taxon>
        <taxon>Pseudomonadota</taxon>
        <taxon>Gammaproteobacteria</taxon>
        <taxon>Pasteurellales</taxon>
        <taxon>Pasteurellaceae</taxon>
        <taxon>Volucribacter</taxon>
    </lineage>
</organism>
<evidence type="ECO:0000259" key="1">
    <source>
        <dbReference type="Pfam" id="PF08279"/>
    </source>
</evidence>
<accession>A0A9X4SLE0</accession>
<dbReference type="InterPro" id="IPR026881">
    <property type="entry name" value="WYL_dom"/>
</dbReference>
<dbReference type="InterPro" id="IPR013196">
    <property type="entry name" value="HTH_11"/>
</dbReference>
<evidence type="ECO:0000313" key="3">
    <source>
        <dbReference type="EMBL" id="MDG6896069.1"/>
    </source>
</evidence>
<comment type="caution">
    <text evidence="3">The sequence shown here is derived from an EMBL/GenBank/DDBJ whole genome shotgun (WGS) entry which is preliminary data.</text>
</comment>
<reference evidence="3" key="1">
    <citation type="submission" date="2016-03" db="EMBL/GenBank/DDBJ databases">
        <title>Co-evolution between Pasteurellaceae and their hosts.</title>
        <authorList>
            <person name="Hansen M.J."/>
            <person name="Bojesen A.M."/>
            <person name="Planet P."/>
        </authorList>
    </citation>
    <scope>NUCLEOTIDE SEQUENCE</scope>
    <source>
        <strain evidence="3">146/S8/89</strain>
    </source>
</reference>
<dbReference type="InterPro" id="IPR036388">
    <property type="entry name" value="WH-like_DNA-bd_sf"/>
</dbReference>
<gene>
    <name evidence="3" type="ORF">A6A20_10665</name>
</gene>
<dbReference type="SUPFAM" id="SSF46785">
    <property type="entry name" value="Winged helix' DNA-binding domain"/>
    <property type="match status" value="1"/>
</dbReference>
<dbReference type="EMBL" id="LWID01000001">
    <property type="protein sequence ID" value="MDG6896069.1"/>
    <property type="molecule type" value="Genomic_DNA"/>
</dbReference>
<dbReference type="InterPro" id="IPR051534">
    <property type="entry name" value="CBASS_pafABC_assoc_protein"/>
</dbReference>
<dbReference type="RefSeq" id="WP_279573428.1">
    <property type="nucleotide sequence ID" value="NZ_LWID01000001.1"/>
</dbReference>
<dbReference type="PROSITE" id="PS52050">
    <property type="entry name" value="WYL"/>
    <property type="match status" value="1"/>
</dbReference>
<evidence type="ECO:0000259" key="2">
    <source>
        <dbReference type="Pfam" id="PF13280"/>
    </source>
</evidence>
<feature type="domain" description="Helix-turn-helix type 11" evidence="1">
    <location>
        <begin position="14"/>
        <end position="60"/>
    </location>
</feature>
<dbReference type="PANTHER" id="PTHR34580:SF1">
    <property type="entry name" value="PROTEIN PAFC"/>
    <property type="match status" value="1"/>
</dbReference>